<dbReference type="Proteomes" id="UP000010556">
    <property type="component" value="Unassembled WGS sequence"/>
</dbReference>
<organism evidence="10 11">
    <name type="scientific">Myotis davidii</name>
    <name type="common">David's myotis</name>
    <dbReference type="NCBI Taxonomy" id="225400"/>
    <lineage>
        <taxon>Eukaryota</taxon>
        <taxon>Metazoa</taxon>
        <taxon>Chordata</taxon>
        <taxon>Craniata</taxon>
        <taxon>Vertebrata</taxon>
        <taxon>Euteleostomi</taxon>
        <taxon>Mammalia</taxon>
        <taxon>Eutheria</taxon>
        <taxon>Laurasiatheria</taxon>
        <taxon>Chiroptera</taxon>
        <taxon>Yangochiroptera</taxon>
        <taxon>Vespertilionidae</taxon>
        <taxon>Myotis</taxon>
    </lineage>
</organism>
<dbReference type="InterPro" id="IPR007110">
    <property type="entry name" value="Ig-like_dom"/>
</dbReference>
<comment type="subcellular location">
    <subcellularLocation>
        <location evidence="1">Cell membrane</location>
    </subcellularLocation>
</comment>
<evidence type="ECO:0000256" key="3">
    <source>
        <dbReference type="ARBA" id="ARBA00022729"/>
    </source>
</evidence>
<evidence type="ECO:0000256" key="1">
    <source>
        <dbReference type="ARBA" id="ARBA00004236"/>
    </source>
</evidence>
<name>L5MJ76_MYODS</name>
<evidence type="ECO:0000256" key="2">
    <source>
        <dbReference type="ARBA" id="ARBA00022475"/>
    </source>
</evidence>
<dbReference type="SMART" id="SM00409">
    <property type="entry name" value="IG"/>
    <property type="match status" value="1"/>
</dbReference>
<feature type="signal peptide" evidence="8">
    <location>
        <begin position="1"/>
        <end position="19"/>
    </location>
</feature>
<keyword evidence="7" id="KW-0325">Glycoprotein</keyword>
<dbReference type="GO" id="GO:0005886">
    <property type="term" value="C:plasma membrane"/>
    <property type="evidence" value="ECO:0007669"/>
    <property type="project" value="UniProtKB-SubCell"/>
</dbReference>
<dbReference type="SMART" id="SM00406">
    <property type="entry name" value="IGv"/>
    <property type="match status" value="1"/>
</dbReference>
<dbReference type="InterPro" id="IPR003599">
    <property type="entry name" value="Ig_sub"/>
</dbReference>
<evidence type="ECO:0000256" key="7">
    <source>
        <dbReference type="ARBA" id="ARBA00023180"/>
    </source>
</evidence>
<dbReference type="InterPro" id="IPR036179">
    <property type="entry name" value="Ig-like_dom_sf"/>
</dbReference>
<dbReference type="GO" id="GO:0009617">
    <property type="term" value="P:response to bacterium"/>
    <property type="evidence" value="ECO:0007669"/>
    <property type="project" value="TreeGrafter"/>
</dbReference>
<gene>
    <name evidence="10" type="ORF">MDA_GLEAN10001321</name>
</gene>
<dbReference type="AlphaFoldDB" id="L5MJ76"/>
<dbReference type="PANTHER" id="PTHR19433">
    <property type="entry name" value="T-CELL RECEPTOR ALPHA CHAIN V REGION-RELATED"/>
    <property type="match status" value="1"/>
</dbReference>
<dbReference type="InterPro" id="IPR013106">
    <property type="entry name" value="Ig_V-set"/>
</dbReference>
<keyword evidence="5" id="KW-0472">Membrane</keyword>
<keyword evidence="4" id="KW-0391">Immunity</keyword>
<accession>L5MJ76</accession>
<evidence type="ECO:0000256" key="4">
    <source>
        <dbReference type="ARBA" id="ARBA00022859"/>
    </source>
</evidence>
<evidence type="ECO:0000313" key="10">
    <source>
        <dbReference type="EMBL" id="ELK38689.1"/>
    </source>
</evidence>
<dbReference type="Pfam" id="PF07686">
    <property type="entry name" value="V-set"/>
    <property type="match status" value="1"/>
</dbReference>
<evidence type="ECO:0000256" key="8">
    <source>
        <dbReference type="SAM" id="SignalP"/>
    </source>
</evidence>
<dbReference type="SUPFAM" id="SSF48726">
    <property type="entry name" value="Immunoglobulin"/>
    <property type="match status" value="1"/>
</dbReference>
<sequence length="136" mass="15046">MRSVTGITILLTLGIMSDAKSTQPGAMESTAGEAVHLPCDHSTISGNEYIHWYRQIPHQGPEYVIHGLKDNVTKGTYSLIIATDRKSSTLILPQVSLRDSGVYYCILRDAQWHAWGCTCAISFWRKESSSSSRSSI</sequence>
<dbReference type="EMBL" id="KB098471">
    <property type="protein sequence ID" value="ELK38689.1"/>
    <property type="molecule type" value="Genomic_DNA"/>
</dbReference>
<protein>
    <submittedName>
        <fullName evidence="10">Ig lambda chain V-III region LOI</fullName>
    </submittedName>
</protein>
<evidence type="ECO:0000256" key="6">
    <source>
        <dbReference type="ARBA" id="ARBA00023157"/>
    </source>
</evidence>
<feature type="chain" id="PRO_5003971274" evidence="8">
    <location>
        <begin position="20"/>
        <end position="136"/>
    </location>
</feature>
<keyword evidence="11" id="KW-1185">Reference proteome</keyword>
<keyword evidence="3 8" id="KW-0732">Signal</keyword>
<dbReference type="PANTHER" id="PTHR19433:SF86">
    <property type="entry name" value="T CELL RECEPTOR ALPHA VARIABLE 26-2"/>
    <property type="match status" value="1"/>
</dbReference>
<evidence type="ECO:0000313" key="11">
    <source>
        <dbReference type="Proteomes" id="UP000010556"/>
    </source>
</evidence>
<dbReference type="Gene3D" id="2.60.40.10">
    <property type="entry name" value="Immunoglobulins"/>
    <property type="match status" value="1"/>
</dbReference>
<feature type="domain" description="Ig-like" evidence="9">
    <location>
        <begin position="32"/>
        <end position="105"/>
    </location>
</feature>
<evidence type="ECO:0000259" key="9">
    <source>
        <dbReference type="PROSITE" id="PS50835"/>
    </source>
</evidence>
<dbReference type="InterPro" id="IPR013783">
    <property type="entry name" value="Ig-like_fold"/>
</dbReference>
<dbReference type="InterPro" id="IPR052051">
    <property type="entry name" value="TCR_complex_component"/>
</dbReference>
<keyword evidence="2" id="KW-1003">Cell membrane</keyword>
<evidence type="ECO:0000256" key="5">
    <source>
        <dbReference type="ARBA" id="ARBA00023136"/>
    </source>
</evidence>
<dbReference type="PROSITE" id="PS50835">
    <property type="entry name" value="IG_LIKE"/>
    <property type="match status" value="1"/>
</dbReference>
<keyword evidence="6" id="KW-1015">Disulfide bond</keyword>
<dbReference type="GO" id="GO:0002376">
    <property type="term" value="P:immune system process"/>
    <property type="evidence" value="ECO:0007669"/>
    <property type="project" value="UniProtKB-KW"/>
</dbReference>
<proteinExistence type="predicted"/>
<reference evidence="11" key="1">
    <citation type="journal article" date="2013" name="Science">
        <title>Comparative analysis of bat genomes provides insight into the evolution of flight and immunity.</title>
        <authorList>
            <person name="Zhang G."/>
            <person name="Cowled C."/>
            <person name="Shi Z."/>
            <person name="Huang Z."/>
            <person name="Bishop-Lilly K.A."/>
            <person name="Fang X."/>
            <person name="Wynne J.W."/>
            <person name="Xiong Z."/>
            <person name="Baker M.L."/>
            <person name="Zhao W."/>
            <person name="Tachedjian M."/>
            <person name="Zhu Y."/>
            <person name="Zhou P."/>
            <person name="Jiang X."/>
            <person name="Ng J."/>
            <person name="Yang L."/>
            <person name="Wu L."/>
            <person name="Xiao J."/>
            <person name="Feng Y."/>
            <person name="Chen Y."/>
            <person name="Sun X."/>
            <person name="Zhang Y."/>
            <person name="Marsh G.A."/>
            <person name="Crameri G."/>
            <person name="Broder C.C."/>
            <person name="Frey K.G."/>
            <person name="Wang L.F."/>
            <person name="Wang J."/>
        </authorList>
    </citation>
    <scope>NUCLEOTIDE SEQUENCE [LARGE SCALE GENOMIC DNA]</scope>
</reference>